<comment type="caution">
    <text evidence="2">The sequence shown here is derived from an EMBL/GenBank/DDBJ whole genome shotgun (WGS) entry which is preliminary data.</text>
</comment>
<dbReference type="EMBL" id="VANU01000003">
    <property type="protein sequence ID" value="TLP38381.1"/>
    <property type="molecule type" value="Genomic_DNA"/>
</dbReference>
<dbReference type="AlphaFoldDB" id="A0A5R8Y0I5"/>
<dbReference type="CDD" id="cd10936">
    <property type="entry name" value="CE4_DAC2"/>
    <property type="match status" value="1"/>
</dbReference>
<proteinExistence type="predicted"/>
<sequence>MTKRKNRKRKSSKKHIKTPSNTKLINILLVLIILLILLIGFILFNLDTKRLKEVNSTAKQVSNKVEKTVKKEIDNLTKKTNTELDKYIDEIKIKKDKFEEYTDHFYEEYIDKETVQKLKEQVDKVEQDIKKPDIKQEPKKEIQKQVTVKDKPKAVLTQKPKLAIVIDDVTTSYQLKLINKIGYTVTPSFMPPTKRHPDSAKIAQNLEFYMIHFPLQATSFNNEEAHTLHIGDSYEKIEKRVAQIRQWYPNAKYTNNHTGSKFTENKESMDRLFKALVKYDFIFMDSRTTGKTVGKQMAEKYNMPYIVRNVFLDNEQDFNYIQNQLKKAIRIAKKNGFAIAICHPHSITLKTLRESKHLLNDLEMVYLNQLPFLNK</sequence>
<gene>
    <name evidence="2" type="ORF">FDK22_07870</name>
</gene>
<accession>A0A5R8Y0I5</accession>
<dbReference type="InterPro" id="IPR006837">
    <property type="entry name" value="Divergent_DAC"/>
</dbReference>
<evidence type="ECO:0000313" key="3">
    <source>
        <dbReference type="Proteomes" id="UP000308901"/>
    </source>
</evidence>
<keyword evidence="1" id="KW-0472">Membrane</keyword>
<evidence type="ECO:0000256" key="1">
    <source>
        <dbReference type="SAM" id="Phobius"/>
    </source>
</evidence>
<dbReference type="GO" id="GO:0005975">
    <property type="term" value="P:carbohydrate metabolic process"/>
    <property type="evidence" value="ECO:0007669"/>
    <property type="project" value="InterPro"/>
</dbReference>
<dbReference type="OrthoDB" id="9784811at2"/>
<dbReference type="Pfam" id="PF04748">
    <property type="entry name" value="Polysacc_deac_2"/>
    <property type="match status" value="1"/>
</dbReference>
<dbReference type="InterPro" id="IPR011330">
    <property type="entry name" value="Glyco_hydro/deAcase_b/a-brl"/>
</dbReference>
<dbReference type="Gene3D" id="3.20.20.370">
    <property type="entry name" value="Glycoside hydrolase/deacetylase"/>
    <property type="match status" value="1"/>
</dbReference>
<dbReference type="PANTHER" id="PTHR30105:SF2">
    <property type="entry name" value="DIVERGENT POLYSACCHARIDE DEACETYLASE SUPERFAMILY"/>
    <property type="match status" value="1"/>
</dbReference>
<keyword evidence="1" id="KW-1133">Transmembrane helix</keyword>
<reference evidence="2 3" key="1">
    <citation type="submission" date="2019-05" db="EMBL/GenBank/DDBJ databases">
        <title>Arcobacter sp. nov., isolated from sea sediment.</title>
        <authorList>
            <person name="Kim W."/>
        </authorList>
    </citation>
    <scope>NUCLEOTIDE SEQUENCE [LARGE SCALE GENOMIC DNA]</scope>
    <source>
        <strain evidence="2 3">CAU 1517</strain>
    </source>
</reference>
<dbReference type="PANTHER" id="PTHR30105">
    <property type="entry name" value="UNCHARACTERIZED YIBQ-RELATED"/>
    <property type="match status" value="1"/>
</dbReference>
<dbReference type="Proteomes" id="UP000308901">
    <property type="component" value="Unassembled WGS sequence"/>
</dbReference>
<keyword evidence="1" id="KW-0812">Transmembrane</keyword>
<keyword evidence="3" id="KW-1185">Reference proteome</keyword>
<dbReference type="RefSeq" id="WP_138152375.1">
    <property type="nucleotide sequence ID" value="NZ_VANU01000003.1"/>
</dbReference>
<name>A0A5R8Y0I5_9BACT</name>
<evidence type="ECO:0000313" key="2">
    <source>
        <dbReference type="EMBL" id="TLP38381.1"/>
    </source>
</evidence>
<protein>
    <submittedName>
        <fullName evidence="2">Divergent polysaccharide deacetylase family protein</fullName>
    </submittedName>
</protein>
<organism evidence="2 3">
    <name type="scientific">Arcobacter arenosus</name>
    <dbReference type="NCBI Taxonomy" id="2576037"/>
    <lineage>
        <taxon>Bacteria</taxon>
        <taxon>Pseudomonadati</taxon>
        <taxon>Campylobacterota</taxon>
        <taxon>Epsilonproteobacteria</taxon>
        <taxon>Campylobacterales</taxon>
        <taxon>Arcobacteraceae</taxon>
        <taxon>Arcobacter</taxon>
    </lineage>
</organism>
<dbReference type="SUPFAM" id="SSF88713">
    <property type="entry name" value="Glycoside hydrolase/deacetylase"/>
    <property type="match status" value="1"/>
</dbReference>
<feature type="transmembrane region" description="Helical" evidence="1">
    <location>
        <begin position="21"/>
        <end position="44"/>
    </location>
</feature>